<gene>
    <name evidence="2" type="ORF">Ssi02_65840</name>
</gene>
<feature type="region of interest" description="Disordered" evidence="1">
    <location>
        <begin position="111"/>
        <end position="143"/>
    </location>
</feature>
<sequence>MLYGPSTSRYEHQRDPYLIAAWDRFESDPADGETSMEELAAHLNRPAEILRYTARRHLWHCTVLTARHDRPLTDTTWAWIAAQVLDAAGVAPLGDPAACRWVAQRHARDHIHLGGDPDASGRAAAEPARQLVPHARQVRSHRG</sequence>
<dbReference type="RefSeq" id="WP_204031364.1">
    <property type="nucleotide sequence ID" value="NZ_BOOW01000044.1"/>
</dbReference>
<evidence type="ECO:0000256" key="1">
    <source>
        <dbReference type="SAM" id="MobiDB-lite"/>
    </source>
</evidence>
<dbReference type="AlphaFoldDB" id="A0A919RMM1"/>
<reference evidence="2" key="1">
    <citation type="submission" date="2021-01" db="EMBL/GenBank/DDBJ databases">
        <title>Whole genome shotgun sequence of Sinosporangium siamense NBRC 109515.</title>
        <authorList>
            <person name="Komaki H."/>
            <person name="Tamura T."/>
        </authorList>
    </citation>
    <scope>NUCLEOTIDE SEQUENCE</scope>
    <source>
        <strain evidence="2">NBRC 109515</strain>
    </source>
</reference>
<dbReference type="EMBL" id="BOOW01000044">
    <property type="protein sequence ID" value="GII96353.1"/>
    <property type="molecule type" value="Genomic_DNA"/>
</dbReference>
<name>A0A919RMM1_9ACTN</name>
<comment type="caution">
    <text evidence="2">The sequence shown here is derived from an EMBL/GenBank/DDBJ whole genome shotgun (WGS) entry which is preliminary data.</text>
</comment>
<protein>
    <submittedName>
        <fullName evidence="2">Uncharacterized protein</fullName>
    </submittedName>
</protein>
<proteinExistence type="predicted"/>
<evidence type="ECO:0000313" key="2">
    <source>
        <dbReference type="EMBL" id="GII96353.1"/>
    </source>
</evidence>
<organism evidence="2 3">
    <name type="scientific">Sinosporangium siamense</name>
    <dbReference type="NCBI Taxonomy" id="1367973"/>
    <lineage>
        <taxon>Bacteria</taxon>
        <taxon>Bacillati</taxon>
        <taxon>Actinomycetota</taxon>
        <taxon>Actinomycetes</taxon>
        <taxon>Streptosporangiales</taxon>
        <taxon>Streptosporangiaceae</taxon>
        <taxon>Sinosporangium</taxon>
    </lineage>
</organism>
<evidence type="ECO:0000313" key="3">
    <source>
        <dbReference type="Proteomes" id="UP000606172"/>
    </source>
</evidence>
<dbReference type="Proteomes" id="UP000606172">
    <property type="component" value="Unassembled WGS sequence"/>
</dbReference>
<keyword evidence="3" id="KW-1185">Reference proteome</keyword>
<accession>A0A919RMM1</accession>